<proteinExistence type="inferred from homology"/>
<reference evidence="10" key="1">
    <citation type="submission" date="2023-07" db="EMBL/GenBank/DDBJ databases">
        <title>Draft genomic sequences of Priestia flexa CCM isolated from the soil of an abandoned mine contaminated by free cyanide in the high Andean zone of Tacna, Peru.</title>
        <authorList>
            <person name="Caceda Quiroz C.J."/>
            <person name="Maraza Chooque G.J."/>
            <person name="Fora Quispe G.L."/>
            <person name="Carpio Mamani M."/>
        </authorList>
    </citation>
    <scope>NUCLEOTIDE SEQUENCE [LARGE SCALE GENOMIC DNA]</scope>
    <source>
        <strain evidence="10">CCM</strain>
    </source>
</reference>
<keyword evidence="5 7" id="KW-1133">Transmembrane helix</keyword>
<keyword evidence="3" id="KW-1003">Cell membrane</keyword>
<dbReference type="PANTHER" id="PTHR40074:SF2">
    <property type="entry name" value="O-ACETYLTRANSFERASE WECH"/>
    <property type="match status" value="1"/>
</dbReference>
<evidence type="ECO:0000256" key="1">
    <source>
        <dbReference type="ARBA" id="ARBA00004651"/>
    </source>
</evidence>
<dbReference type="RefSeq" id="WP_025910590.1">
    <property type="nucleotide sequence ID" value="NZ_CP016790.1"/>
</dbReference>
<keyword evidence="9" id="KW-0808">Transferase</keyword>
<protein>
    <submittedName>
        <fullName evidence="9">Acyltransferase</fullName>
        <ecNumber evidence="9">2.3.1.-</ecNumber>
    </submittedName>
</protein>
<evidence type="ECO:0000256" key="3">
    <source>
        <dbReference type="ARBA" id="ARBA00022475"/>
    </source>
</evidence>
<feature type="transmembrane region" description="Helical" evidence="7">
    <location>
        <begin position="181"/>
        <end position="204"/>
    </location>
</feature>
<evidence type="ECO:0000313" key="10">
    <source>
        <dbReference type="Proteomes" id="UP001284771"/>
    </source>
</evidence>
<feature type="transmembrane region" description="Helical" evidence="7">
    <location>
        <begin position="52"/>
        <end position="70"/>
    </location>
</feature>
<sequence>MKKQQIESIYFLRLFAMMMVVLVHVTAAYASVLPYSGDAYQKYHFINRIIRIEAGIFIVITGLVFFYSYIKKPLTKELWKSYYKRRVTYILIPYIIWALIYEAYSIYVGAREFNATEILLRILKGESYYQLHFIFLIVQIYLVLPVFIWIAQKFTFFRRYMWLFGVVLQLVYLQLNSMYGLVSFTLFISSLSTFLLGAWIGVYYNEQKAKSANKSTIVLLIIALIAGAIVSSLHYYVYTIKTLYLSGVMYETINTFYLVLGSYVAFRIGEILAAKLPRRAVITVRNIAMYSFGFYLIHPLVLNIVSEFVPANSNQLFHIEMLIRYVLTLALCYLIIWACHRFLPFASLLYGKLPKKAVFLYKHEVQ</sequence>
<feature type="transmembrane region" description="Helical" evidence="7">
    <location>
        <begin position="12"/>
        <end position="32"/>
    </location>
</feature>
<keyword evidence="6 7" id="KW-0472">Membrane</keyword>
<dbReference type="EMBL" id="JAWUZT010000046">
    <property type="protein sequence ID" value="MDW8517394.1"/>
    <property type="molecule type" value="Genomic_DNA"/>
</dbReference>
<feature type="domain" description="Acyltransferase 3" evidence="8">
    <location>
        <begin position="8"/>
        <end position="337"/>
    </location>
</feature>
<evidence type="ECO:0000256" key="2">
    <source>
        <dbReference type="ARBA" id="ARBA00007400"/>
    </source>
</evidence>
<evidence type="ECO:0000256" key="6">
    <source>
        <dbReference type="ARBA" id="ARBA00023136"/>
    </source>
</evidence>
<feature type="transmembrane region" description="Helical" evidence="7">
    <location>
        <begin position="325"/>
        <end position="350"/>
    </location>
</feature>
<feature type="transmembrane region" description="Helical" evidence="7">
    <location>
        <begin position="91"/>
        <end position="110"/>
    </location>
</feature>
<feature type="transmembrane region" description="Helical" evidence="7">
    <location>
        <begin position="157"/>
        <end position="175"/>
    </location>
</feature>
<comment type="caution">
    <text evidence="9">The sequence shown here is derived from an EMBL/GenBank/DDBJ whole genome shotgun (WGS) entry which is preliminary data.</text>
</comment>
<dbReference type="GO" id="GO:0016746">
    <property type="term" value="F:acyltransferase activity"/>
    <property type="evidence" value="ECO:0007669"/>
    <property type="project" value="UniProtKB-KW"/>
</dbReference>
<dbReference type="Proteomes" id="UP001284771">
    <property type="component" value="Unassembled WGS sequence"/>
</dbReference>
<feature type="transmembrane region" description="Helical" evidence="7">
    <location>
        <begin position="130"/>
        <end position="150"/>
    </location>
</feature>
<gene>
    <name evidence="9" type="ORF">RIB56_14805</name>
</gene>
<evidence type="ECO:0000313" key="9">
    <source>
        <dbReference type="EMBL" id="MDW8517394.1"/>
    </source>
</evidence>
<dbReference type="InterPro" id="IPR002656">
    <property type="entry name" value="Acyl_transf_3_dom"/>
</dbReference>
<feature type="transmembrane region" description="Helical" evidence="7">
    <location>
        <begin position="243"/>
        <end position="266"/>
    </location>
</feature>
<keyword evidence="10" id="KW-1185">Reference proteome</keyword>
<feature type="transmembrane region" description="Helical" evidence="7">
    <location>
        <begin position="216"/>
        <end position="237"/>
    </location>
</feature>
<accession>A0ABU4J8V2</accession>
<organism evidence="9 10">
    <name type="scientific">Priestia flexa</name>
    <dbReference type="NCBI Taxonomy" id="86664"/>
    <lineage>
        <taxon>Bacteria</taxon>
        <taxon>Bacillati</taxon>
        <taxon>Bacillota</taxon>
        <taxon>Bacilli</taxon>
        <taxon>Bacillales</taxon>
        <taxon>Bacillaceae</taxon>
        <taxon>Priestia</taxon>
    </lineage>
</organism>
<dbReference type="EC" id="2.3.1.-" evidence="9"/>
<comment type="subcellular location">
    <subcellularLocation>
        <location evidence="1">Cell membrane</location>
        <topology evidence="1">Multi-pass membrane protein</topology>
    </subcellularLocation>
</comment>
<evidence type="ECO:0000259" key="8">
    <source>
        <dbReference type="Pfam" id="PF01757"/>
    </source>
</evidence>
<evidence type="ECO:0000256" key="7">
    <source>
        <dbReference type="SAM" id="Phobius"/>
    </source>
</evidence>
<evidence type="ECO:0000256" key="4">
    <source>
        <dbReference type="ARBA" id="ARBA00022692"/>
    </source>
</evidence>
<name>A0ABU4J8V2_9BACI</name>
<feature type="transmembrane region" description="Helical" evidence="7">
    <location>
        <begin position="287"/>
        <end position="305"/>
    </location>
</feature>
<dbReference type="Pfam" id="PF01757">
    <property type="entry name" value="Acyl_transf_3"/>
    <property type="match status" value="1"/>
</dbReference>
<dbReference type="PANTHER" id="PTHR40074">
    <property type="entry name" value="O-ACETYLTRANSFERASE WECH"/>
    <property type="match status" value="1"/>
</dbReference>
<keyword evidence="9" id="KW-0012">Acyltransferase</keyword>
<keyword evidence="4 7" id="KW-0812">Transmembrane</keyword>
<evidence type="ECO:0000256" key="5">
    <source>
        <dbReference type="ARBA" id="ARBA00022989"/>
    </source>
</evidence>
<comment type="similarity">
    <text evidence="2">Belongs to the acyltransferase 3 family.</text>
</comment>